<dbReference type="PANTHER" id="PTHR24148">
    <property type="entry name" value="ANKYRIN REPEAT DOMAIN-CONTAINING PROTEIN 39 HOMOLOG-RELATED"/>
    <property type="match status" value="1"/>
</dbReference>
<sequence>MKNIDWQSIECLLGRPWFYRLWVIQEVSQARRAIVVCGQSKISWTVLATSLAYIVQNDLTNHLDPVCIFPCNNVIGIQQIRRRYYKDPLFTIALENTHGSCRDPKDKIFALMSISGGCDMFDWETSFDYDLSVEELYKRFAIWDIVRNRTLRILTCVTPPSEYSDQPTILPSWVPDWTRTLDRQLLVRVNATSKVSAGSRKDGEVWFSREKTIMYAEGIIINSIGVTGSETYSLKITSIFEIDSASVNELQATKEWLLEYWNVAKDSHLMTRKTYDAFWRTMLCDMDDKGLPAPKRYSEYFLEYFKSMREAPDMLKTILENPAPVVPFAIKGSYRLVKLATSIGLTSESSLSHSWRLNMWFDEYLRSSTLIENLLHKWGKSKRFCRTRDGRLARVPTHAAMGDVICILHWSEVPHVIRSQGDGTYTVIGECYVHGVMHGEALELPSYRPEILRLH</sequence>
<dbReference type="Proteomes" id="UP000799424">
    <property type="component" value="Unassembled WGS sequence"/>
</dbReference>
<dbReference type="EMBL" id="MU006216">
    <property type="protein sequence ID" value="KAF2833351.1"/>
    <property type="molecule type" value="Genomic_DNA"/>
</dbReference>
<accession>A0A6A7AJ84</accession>
<dbReference type="PANTHER" id="PTHR24148:SF64">
    <property type="entry name" value="HETEROKARYON INCOMPATIBILITY DOMAIN-CONTAINING PROTEIN"/>
    <property type="match status" value="1"/>
</dbReference>
<evidence type="ECO:0000313" key="1">
    <source>
        <dbReference type="EMBL" id="KAF2833351.1"/>
    </source>
</evidence>
<dbReference type="OrthoDB" id="2157530at2759"/>
<evidence type="ECO:0008006" key="3">
    <source>
        <dbReference type="Google" id="ProtNLM"/>
    </source>
</evidence>
<keyword evidence="2" id="KW-1185">Reference proteome</keyword>
<organism evidence="1 2">
    <name type="scientific">Ophiobolus disseminans</name>
    <dbReference type="NCBI Taxonomy" id="1469910"/>
    <lineage>
        <taxon>Eukaryota</taxon>
        <taxon>Fungi</taxon>
        <taxon>Dikarya</taxon>
        <taxon>Ascomycota</taxon>
        <taxon>Pezizomycotina</taxon>
        <taxon>Dothideomycetes</taxon>
        <taxon>Pleosporomycetidae</taxon>
        <taxon>Pleosporales</taxon>
        <taxon>Pleosporineae</taxon>
        <taxon>Phaeosphaeriaceae</taxon>
        <taxon>Ophiobolus</taxon>
    </lineage>
</organism>
<dbReference type="AlphaFoldDB" id="A0A6A7AJ84"/>
<protein>
    <recommendedName>
        <fullName evidence="3">Heterokaryon incompatibility domain-containing protein</fullName>
    </recommendedName>
</protein>
<name>A0A6A7AJ84_9PLEO</name>
<reference evidence="1" key="1">
    <citation type="journal article" date="2020" name="Stud. Mycol.">
        <title>101 Dothideomycetes genomes: a test case for predicting lifestyles and emergence of pathogens.</title>
        <authorList>
            <person name="Haridas S."/>
            <person name="Albert R."/>
            <person name="Binder M."/>
            <person name="Bloem J."/>
            <person name="Labutti K."/>
            <person name="Salamov A."/>
            <person name="Andreopoulos B."/>
            <person name="Baker S."/>
            <person name="Barry K."/>
            <person name="Bills G."/>
            <person name="Bluhm B."/>
            <person name="Cannon C."/>
            <person name="Castanera R."/>
            <person name="Culley D."/>
            <person name="Daum C."/>
            <person name="Ezra D."/>
            <person name="Gonzalez J."/>
            <person name="Henrissat B."/>
            <person name="Kuo A."/>
            <person name="Liang C."/>
            <person name="Lipzen A."/>
            <person name="Lutzoni F."/>
            <person name="Magnuson J."/>
            <person name="Mondo S."/>
            <person name="Nolan M."/>
            <person name="Ohm R."/>
            <person name="Pangilinan J."/>
            <person name="Park H.-J."/>
            <person name="Ramirez L."/>
            <person name="Alfaro M."/>
            <person name="Sun H."/>
            <person name="Tritt A."/>
            <person name="Yoshinaga Y."/>
            <person name="Zwiers L.-H."/>
            <person name="Turgeon B."/>
            <person name="Goodwin S."/>
            <person name="Spatafora J."/>
            <person name="Crous P."/>
            <person name="Grigoriev I."/>
        </authorList>
    </citation>
    <scope>NUCLEOTIDE SEQUENCE</scope>
    <source>
        <strain evidence="1">CBS 113818</strain>
    </source>
</reference>
<dbReference type="InterPro" id="IPR052895">
    <property type="entry name" value="HetReg/Transcr_Mod"/>
</dbReference>
<evidence type="ECO:0000313" key="2">
    <source>
        <dbReference type="Proteomes" id="UP000799424"/>
    </source>
</evidence>
<dbReference type="Pfam" id="PF26639">
    <property type="entry name" value="Het-6_barrel"/>
    <property type="match status" value="1"/>
</dbReference>
<gene>
    <name evidence="1" type="ORF">CC86DRAFT_399978</name>
</gene>
<proteinExistence type="predicted"/>